<reference evidence="9" key="1">
    <citation type="journal article" date="2019" name="Microbiol. Resour. Announc.">
        <title>Remarkable Features of Mitochondrial DNA of Acanthamoeba polyphaga Linc Ap-1, Revealed by Whole-Genome Sequencing.</title>
        <authorList>
            <person name="Karlyshev A.V."/>
        </authorList>
    </citation>
    <scope>NUCLEOTIDE SEQUENCE</scope>
    <source>
        <strain evidence="9">Linc Ap-1</strain>
    </source>
</reference>
<proteinExistence type="predicted"/>
<name>A0A0S0ILG0_ACAPO</name>
<keyword evidence="5 7" id="KW-0472">Membrane</keyword>
<evidence type="ECO:0000256" key="2">
    <source>
        <dbReference type="ARBA" id="ARBA00022692"/>
    </source>
</evidence>
<dbReference type="AlphaFoldDB" id="A0A0S0ILG0"/>
<keyword evidence="6" id="KW-0066">ATP synthesis</keyword>
<protein>
    <submittedName>
        <fullName evidence="9">ORF2</fullName>
    </submittedName>
</protein>
<geneLocation type="mitochondrion" evidence="9"/>
<accession>A0A0S0ILG0</accession>
<keyword evidence="2 7" id="KW-0812">Transmembrane</keyword>
<feature type="transmembrane region" description="Helical" evidence="7">
    <location>
        <begin position="12"/>
        <end position="36"/>
    </location>
</feature>
<organism evidence="9">
    <name type="scientific">Acanthamoeba polyphaga</name>
    <name type="common">Amoeba</name>
    <dbReference type="NCBI Taxonomy" id="5757"/>
    <lineage>
        <taxon>Eukaryota</taxon>
        <taxon>Amoebozoa</taxon>
        <taxon>Discosea</taxon>
        <taxon>Longamoebia</taxon>
        <taxon>Centramoebida</taxon>
        <taxon>Acanthamoebidae</taxon>
        <taxon>Acanthamoeba</taxon>
    </lineage>
</organism>
<keyword evidence="4 9" id="KW-0496">Mitochondrion</keyword>
<evidence type="ECO:0000256" key="5">
    <source>
        <dbReference type="ARBA" id="ARBA00023136"/>
    </source>
</evidence>
<dbReference type="GO" id="GO:0031966">
    <property type="term" value="C:mitochondrial membrane"/>
    <property type="evidence" value="ECO:0007669"/>
    <property type="project" value="UniProtKB-SubCell"/>
</dbReference>
<sequence>MPQLDKISFATQYFWLTLFFFGLYFLSVNFFVILVFKNLKLRNIIYKIWYFFLYKFDYADYNNKHKNLINSSFSSVYFNLYVNFFIPMKINFIFEKMKSMINKTQTLDQSKSLLINKSLNNILNSNLIGLSKRFQEVNIDEI</sequence>
<feature type="domain" description="ATP synthase YMF19-like N-terminal" evidence="8">
    <location>
        <begin position="2"/>
        <end position="77"/>
    </location>
</feature>
<evidence type="ECO:0000256" key="7">
    <source>
        <dbReference type="SAM" id="Phobius"/>
    </source>
</evidence>
<evidence type="ECO:0000259" key="8">
    <source>
        <dbReference type="Pfam" id="PF02326"/>
    </source>
</evidence>
<evidence type="ECO:0000256" key="1">
    <source>
        <dbReference type="ARBA" id="ARBA00004325"/>
    </source>
</evidence>
<evidence type="ECO:0000256" key="6">
    <source>
        <dbReference type="ARBA" id="ARBA00023310"/>
    </source>
</evidence>
<dbReference type="Pfam" id="PF02326">
    <property type="entry name" value="YMF19"/>
    <property type="match status" value="1"/>
</dbReference>
<dbReference type="EMBL" id="KP054475">
    <property type="protein sequence ID" value="ALG41039.1"/>
    <property type="molecule type" value="Genomic_DNA"/>
</dbReference>
<comment type="subcellular location">
    <subcellularLocation>
        <location evidence="1">Mitochondrion membrane</location>
    </subcellularLocation>
</comment>
<evidence type="ECO:0000256" key="3">
    <source>
        <dbReference type="ARBA" id="ARBA00022989"/>
    </source>
</evidence>
<dbReference type="InterPro" id="IPR003319">
    <property type="entry name" value="YMF19-like_N"/>
</dbReference>
<evidence type="ECO:0000313" key="9">
    <source>
        <dbReference type="EMBL" id="ALG41039.1"/>
    </source>
</evidence>
<keyword evidence="3 7" id="KW-1133">Transmembrane helix</keyword>
<evidence type="ECO:0000256" key="4">
    <source>
        <dbReference type="ARBA" id="ARBA00023128"/>
    </source>
</evidence>
<dbReference type="GO" id="GO:0006754">
    <property type="term" value="P:ATP biosynthetic process"/>
    <property type="evidence" value="ECO:0007669"/>
    <property type="project" value="UniProtKB-KW"/>
</dbReference>